<feature type="transmembrane region" description="Helical" evidence="4">
    <location>
        <begin position="14"/>
        <end position="37"/>
    </location>
</feature>
<dbReference type="Proteomes" id="UP000264883">
    <property type="component" value="Chromosome"/>
</dbReference>
<dbReference type="CDD" id="cd06576">
    <property type="entry name" value="PASTA_Pbp2x-like_1"/>
    <property type="match status" value="1"/>
</dbReference>
<dbReference type="EMBL" id="CP016786">
    <property type="protein sequence ID" value="ASW44449.1"/>
    <property type="molecule type" value="Genomic_DNA"/>
</dbReference>
<evidence type="ECO:0000256" key="2">
    <source>
        <dbReference type="ARBA" id="ARBA00007171"/>
    </source>
</evidence>
<dbReference type="GO" id="GO:0008658">
    <property type="term" value="F:penicillin binding"/>
    <property type="evidence" value="ECO:0007669"/>
    <property type="project" value="InterPro"/>
</dbReference>
<dbReference type="InterPro" id="IPR005543">
    <property type="entry name" value="PASTA_dom"/>
</dbReference>
<accession>A0A343JFZ1</accession>
<dbReference type="InterPro" id="IPR005311">
    <property type="entry name" value="PBP_dimer"/>
</dbReference>
<feature type="domain" description="PASTA" evidence="5">
    <location>
        <begin position="600"/>
        <end position="660"/>
    </location>
</feature>
<name>A0A343JFZ1_9CLOT</name>
<dbReference type="PANTHER" id="PTHR30627:SF1">
    <property type="entry name" value="PEPTIDOGLYCAN D,D-TRANSPEPTIDASE FTSI"/>
    <property type="match status" value="1"/>
</dbReference>
<dbReference type="SMART" id="SM00740">
    <property type="entry name" value="PASTA"/>
    <property type="match status" value="2"/>
</dbReference>
<dbReference type="Gene3D" id="3.90.1310.10">
    <property type="entry name" value="Penicillin-binding protein 2a (Domain 2)"/>
    <property type="match status" value="1"/>
</dbReference>
<evidence type="ECO:0000259" key="5">
    <source>
        <dbReference type="PROSITE" id="PS51178"/>
    </source>
</evidence>
<dbReference type="Pfam" id="PF03793">
    <property type="entry name" value="PASTA"/>
    <property type="match status" value="2"/>
</dbReference>
<dbReference type="NCBIfam" id="TIGR02214">
    <property type="entry name" value="spoVD_pbp"/>
    <property type="match status" value="1"/>
</dbReference>
<dbReference type="KEGG" id="cia:BEN51_03345"/>
<gene>
    <name evidence="6" type="ORF">BEN51_03345</name>
</gene>
<dbReference type="SUPFAM" id="SSF56519">
    <property type="entry name" value="Penicillin binding protein dimerisation domain"/>
    <property type="match status" value="1"/>
</dbReference>
<dbReference type="SUPFAM" id="SSF56601">
    <property type="entry name" value="beta-lactamase/transpeptidase-like"/>
    <property type="match status" value="1"/>
</dbReference>
<evidence type="ECO:0000256" key="3">
    <source>
        <dbReference type="ARBA" id="ARBA00023136"/>
    </source>
</evidence>
<dbReference type="InterPro" id="IPR012338">
    <property type="entry name" value="Beta-lactam/transpept-like"/>
</dbReference>
<keyword evidence="3 4" id="KW-0472">Membrane</keyword>
<dbReference type="Gene3D" id="3.40.710.10">
    <property type="entry name" value="DD-peptidase/beta-lactamase superfamily"/>
    <property type="match status" value="1"/>
</dbReference>
<dbReference type="GO" id="GO:0071555">
    <property type="term" value="P:cell wall organization"/>
    <property type="evidence" value="ECO:0007669"/>
    <property type="project" value="TreeGrafter"/>
</dbReference>
<dbReference type="InterPro" id="IPR036138">
    <property type="entry name" value="PBP_dimer_sf"/>
</dbReference>
<evidence type="ECO:0000256" key="4">
    <source>
        <dbReference type="SAM" id="Phobius"/>
    </source>
</evidence>
<evidence type="ECO:0000256" key="1">
    <source>
        <dbReference type="ARBA" id="ARBA00004370"/>
    </source>
</evidence>
<keyword evidence="7" id="KW-1185">Reference proteome</keyword>
<dbReference type="Pfam" id="PF03717">
    <property type="entry name" value="PBP_dimer"/>
    <property type="match status" value="1"/>
</dbReference>
<comment type="subcellular location">
    <subcellularLocation>
        <location evidence="1">Membrane</location>
    </subcellularLocation>
</comment>
<comment type="similarity">
    <text evidence="2">Belongs to the transpeptidase family.</text>
</comment>
<dbReference type="InterPro" id="IPR050515">
    <property type="entry name" value="Beta-lactam/transpept"/>
</dbReference>
<protein>
    <submittedName>
        <fullName evidence="6">Stage V sporulation protein D</fullName>
    </submittedName>
</protein>
<dbReference type="GO" id="GO:0005886">
    <property type="term" value="C:plasma membrane"/>
    <property type="evidence" value="ECO:0007669"/>
    <property type="project" value="TreeGrafter"/>
</dbReference>
<dbReference type="PANTHER" id="PTHR30627">
    <property type="entry name" value="PEPTIDOGLYCAN D,D-TRANSPEPTIDASE"/>
    <property type="match status" value="1"/>
</dbReference>
<feature type="domain" description="PASTA" evidence="5">
    <location>
        <begin position="664"/>
        <end position="724"/>
    </location>
</feature>
<evidence type="ECO:0000313" key="7">
    <source>
        <dbReference type="Proteomes" id="UP000264883"/>
    </source>
</evidence>
<organism evidence="6 7">
    <name type="scientific">Clostridium isatidis</name>
    <dbReference type="NCBI Taxonomy" id="182773"/>
    <lineage>
        <taxon>Bacteria</taxon>
        <taxon>Bacillati</taxon>
        <taxon>Bacillota</taxon>
        <taxon>Clostridia</taxon>
        <taxon>Eubacteriales</taxon>
        <taxon>Clostridiaceae</taxon>
        <taxon>Clostridium</taxon>
    </lineage>
</organism>
<evidence type="ECO:0000313" key="6">
    <source>
        <dbReference type="EMBL" id="ASW44449.1"/>
    </source>
</evidence>
<dbReference type="Pfam" id="PF00905">
    <property type="entry name" value="Transpeptidase"/>
    <property type="match status" value="1"/>
</dbReference>
<dbReference type="PROSITE" id="PS51178">
    <property type="entry name" value="PASTA"/>
    <property type="match status" value="2"/>
</dbReference>
<reference evidence="6 7" key="1">
    <citation type="submission" date="2016-08" db="EMBL/GenBank/DDBJ databases">
        <title>Complete Genome Sequence Of The Indigo Reducing Clostridium isatidis DSM15098.</title>
        <authorList>
            <person name="Little G.T."/>
            <person name="Minton N.P."/>
        </authorList>
    </citation>
    <scope>NUCLEOTIDE SEQUENCE [LARGE SCALE GENOMIC DNA]</scope>
    <source>
        <strain evidence="6 7">DSM 15098</strain>
    </source>
</reference>
<dbReference type="Gene3D" id="3.30.450.330">
    <property type="match status" value="1"/>
</dbReference>
<dbReference type="CDD" id="cd06575">
    <property type="entry name" value="PASTA_Pbp2x-like_2"/>
    <property type="match status" value="1"/>
</dbReference>
<dbReference type="InterPro" id="IPR001460">
    <property type="entry name" value="PCN-bd_Tpept"/>
</dbReference>
<keyword evidence="4" id="KW-0812">Transmembrane</keyword>
<dbReference type="AlphaFoldDB" id="A0A343JFZ1"/>
<dbReference type="SUPFAM" id="SSF54184">
    <property type="entry name" value="Penicillin-binding protein 2x (pbp-2x), c-terminal domain"/>
    <property type="match status" value="2"/>
</dbReference>
<proteinExistence type="inferred from homology"/>
<dbReference type="InterPro" id="IPR011927">
    <property type="entry name" value="SpoVD_pbp"/>
</dbReference>
<dbReference type="Gene3D" id="3.30.10.20">
    <property type="match status" value="2"/>
</dbReference>
<keyword evidence="4" id="KW-1133">Transmembrane helix</keyword>
<sequence length="724" mass="79785">MKNNKSSNIKRQRALISSLIISSLLLFLIVRLIYVMIYKGEEYKEMAKGQWKSQVNVEARRGDIKDRNGTILATSIDVYRVDLDLDAIDIHLEDEEVTIEELAGQLSEASGVPYDEVMKKLNPEDKENRTSTLITGIEKDVADKIRELGIYGVVISISPKRYYPNNNFLAHVLGSVNSDNVGLNGVELEYDSELTGTDGYKIAEVDGSFSELPYQTIQYSSPIDGKDINLTIDENIQLIAEKVAEKGLEEHKATGVGIIVTNPNNGEILAMVNKPDFNPNTPYEDYENFKGETESEKLENMFRNNAISDSFEPGSTFKNITIAAALEEGLVTENDTFYCGGYLQFGSTKIKCWNLTGHGTQTLAEILQNSCNVGFMELGAKLGNAKMKEYIDKFGFGMATGIDLPGETEGIVKSVSDMSEMDLATIAFGQTNTASNIQIIQAFNAIANGGKLIQPHIVREITHDEINGTKVIDEEFKPAIKENVISEETANTVRLFLERTINQGPTLGAFMGEERRVGGKTGTAQKPDLINGGYSPDKYIASIVALYPVEKPEMTIFIKVEDPSTGIYYGGQVATPLAKELLSELFVYMDSQVYKERYTEKDKVVVPEVRGKSIKEAEAILKENNLKIEIESNNSKVVNMAPYPGALVEAGSLVSVNVEDITKDISKIIMPNLVGKTLEEATQILNKIGIKEYKINGEGIVSSQSVIAGKLIDKKTTVKLDLKS</sequence>